<protein>
    <submittedName>
        <fullName evidence="2">Uncharacterized protein</fullName>
    </submittedName>
</protein>
<proteinExistence type="predicted"/>
<name>A0AAD7NG70_9AGAR</name>
<comment type="caution">
    <text evidence="2">The sequence shown here is derived from an EMBL/GenBank/DDBJ whole genome shotgun (WGS) entry which is preliminary data.</text>
</comment>
<organism evidence="2 3">
    <name type="scientific">Mycena metata</name>
    <dbReference type="NCBI Taxonomy" id="1033252"/>
    <lineage>
        <taxon>Eukaryota</taxon>
        <taxon>Fungi</taxon>
        <taxon>Dikarya</taxon>
        <taxon>Basidiomycota</taxon>
        <taxon>Agaricomycotina</taxon>
        <taxon>Agaricomycetes</taxon>
        <taxon>Agaricomycetidae</taxon>
        <taxon>Agaricales</taxon>
        <taxon>Marasmiineae</taxon>
        <taxon>Mycenaceae</taxon>
        <taxon>Mycena</taxon>
    </lineage>
</organism>
<evidence type="ECO:0000313" key="3">
    <source>
        <dbReference type="Proteomes" id="UP001215598"/>
    </source>
</evidence>
<feature type="region of interest" description="Disordered" evidence="1">
    <location>
        <begin position="1"/>
        <end position="22"/>
    </location>
</feature>
<evidence type="ECO:0000256" key="1">
    <source>
        <dbReference type="SAM" id="MobiDB-lite"/>
    </source>
</evidence>
<evidence type="ECO:0000313" key="2">
    <source>
        <dbReference type="EMBL" id="KAJ7760982.1"/>
    </source>
</evidence>
<sequence>MPLPPYSPSAPSPGYSTAPGLGEHILQHTPLAGRHSRPTETSTFIRNEQSMTVVLNVQKENRPSFGREAALTGTLLLKSPETVTALTLKFEGVLESLSPSHGYSSIRMVDQVFSLYVRKTAGPQAHCPAAVPFSCRFPRSFKNNDVHHPIPPSCDIKLPGGAFITCTYSLTFTVLRKVASFFAKEGSLSLELEFRPRTRPSRPRIPNPSLFSTIKTCPEEWLQLPVALTPAPDSRAPDIHCDLFVPSVGVFGVSEVVPFHLQLSGSIRSLRNLLANLGPRSPSPIIRVYLLRQIAVETQGQSPTRINTVLAEGALRPLPPAVFGLHASMHTSRSEDALNWEGEIQLPDIATPTFDVGTLRVMYLIAVELSPPQTSSIKRAHYGYPIKLTTDTWISSAEQGD</sequence>
<dbReference type="EMBL" id="JARKIB010000036">
    <property type="protein sequence ID" value="KAJ7760982.1"/>
    <property type="molecule type" value="Genomic_DNA"/>
</dbReference>
<reference evidence="2" key="1">
    <citation type="submission" date="2023-03" db="EMBL/GenBank/DDBJ databases">
        <title>Massive genome expansion in bonnet fungi (Mycena s.s.) driven by repeated elements and novel gene families across ecological guilds.</title>
        <authorList>
            <consortium name="Lawrence Berkeley National Laboratory"/>
            <person name="Harder C.B."/>
            <person name="Miyauchi S."/>
            <person name="Viragh M."/>
            <person name="Kuo A."/>
            <person name="Thoen E."/>
            <person name="Andreopoulos B."/>
            <person name="Lu D."/>
            <person name="Skrede I."/>
            <person name="Drula E."/>
            <person name="Henrissat B."/>
            <person name="Morin E."/>
            <person name="Kohler A."/>
            <person name="Barry K."/>
            <person name="LaButti K."/>
            <person name="Morin E."/>
            <person name="Salamov A."/>
            <person name="Lipzen A."/>
            <person name="Mereny Z."/>
            <person name="Hegedus B."/>
            <person name="Baldrian P."/>
            <person name="Stursova M."/>
            <person name="Weitz H."/>
            <person name="Taylor A."/>
            <person name="Grigoriev I.V."/>
            <person name="Nagy L.G."/>
            <person name="Martin F."/>
            <person name="Kauserud H."/>
        </authorList>
    </citation>
    <scope>NUCLEOTIDE SEQUENCE</scope>
    <source>
        <strain evidence="2">CBHHK182m</strain>
    </source>
</reference>
<feature type="compositionally biased region" description="Pro residues" evidence="1">
    <location>
        <begin position="1"/>
        <end position="11"/>
    </location>
</feature>
<accession>A0AAD7NG70</accession>
<gene>
    <name evidence="2" type="ORF">B0H16DRAFT_1531346</name>
</gene>
<keyword evidence="3" id="KW-1185">Reference proteome</keyword>
<dbReference type="AlphaFoldDB" id="A0AAD7NG70"/>
<dbReference type="Proteomes" id="UP001215598">
    <property type="component" value="Unassembled WGS sequence"/>
</dbReference>